<dbReference type="EMBL" id="AEYJ02001151">
    <property type="protein sequence ID" value="KFH04398.1"/>
    <property type="molecule type" value="Genomic_DNA"/>
</dbReference>
<feature type="compositionally biased region" description="Basic and acidic residues" evidence="1">
    <location>
        <begin position="78"/>
        <end position="89"/>
    </location>
</feature>
<evidence type="ECO:0000313" key="3">
    <source>
        <dbReference type="EMBL" id="KFH04398.1"/>
    </source>
</evidence>
<dbReference type="OrthoDB" id="330773at2759"/>
<keyword evidence="2" id="KW-0472">Membrane</keyword>
<feature type="transmembrane region" description="Helical" evidence="2">
    <location>
        <begin position="41"/>
        <end position="63"/>
    </location>
</feature>
<dbReference type="AlphaFoldDB" id="A0A086PVL6"/>
<keyword evidence="2" id="KW-1133">Transmembrane helix</keyword>
<reference evidence="3 4" key="2">
    <citation type="journal article" date="2015" name="Eukaryot. Cell">
        <title>Genetic mapping reveals that sinefungin resistance in Toxoplasma gondii is controlled by a putative amino acid transporter locus that can be used as a negative selectable marker.</title>
        <authorList>
            <person name="Behnke M.S."/>
            <person name="Khan A."/>
            <person name="Sibley L.D."/>
        </authorList>
    </citation>
    <scope>NUCLEOTIDE SEQUENCE [LARGE SCALE GENOMIC DNA]</scope>
    <source>
        <strain evidence="3 4">VAND</strain>
    </source>
</reference>
<dbReference type="VEuPathDB" id="ToxoDB:TGVAND_240780"/>
<gene>
    <name evidence="3" type="ORF">TGVAND_240780</name>
</gene>
<evidence type="ECO:0000313" key="4">
    <source>
        <dbReference type="Proteomes" id="UP000028840"/>
    </source>
</evidence>
<sequence length="116" mass="13454">MVLVELWRRLPASMQRGLVQLDRAFGKVKQSVYNFDRRTGIITVAIPFSLVMLTTVGTGTIVIDRQFELRSLRRQSVSHREHEQEEQRKQFLKFLSQTSPTDQLDNSVPVPRDSQI</sequence>
<organism evidence="3 4">
    <name type="scientific">Toxoplasma gondii VAND</name>
    <dbReference type="NCBI Taxonomy" id="933077"/>
    <lineage>
        <taxon>Eukaryota</taxon>
        <taxon>Sar</taxon>
        <taxon>Alveolata</taxon>
        <taxon>Apicomplexa</taxon>
        <taxon>Conoidasida</taxon>
        <taxon>Coccidia</taxon>
        <taxon>Eucoccidiorida</taxon>
        <taxon>Eimeriorina</taxon>
        <taxon>Sarcocystidae</taxon>
        <taxon>Toxoplasma</taxon>
    </lineage>
</organism>
<dbReference type="Proteomes" id="UP000028840">
    <property type="component" value="Unassembled WGS sequence"/>
</dbReference>
<evidence type="ECO:0000256" key="1">
    <source>
        <dbReference type="SAM" id="MobiDB-lite"/>
    </source>
</evidence>
<accession>A0A086PVL6</accession>
<reference evidence="3 4" key="1">
    <citation type="submission" date="2014-08" db="EMBL/GenBank/DDBJ databases">
        <authorList>
            <person name="Sibley D."/>
            <person name="Venepally P."/>
            <person name="Karamycheva S."/>
            <person name="Hadjithomas M."/>
            <person name="Khan A."/>
            <person name="Brunk B."/>
            <person name="Roos D."/>
            <person name="Caler E."/>
            <person name="Lorenzi H."/>
        </authorList>
    </citation>
    <scope>NUCLEOTIDE SEQUENCE [LARGE SCALE GENOMIC DNA]</scope>
    <source>
        <strain evidence="3 4">VAND</strain>
    </source>
</reference>
<feature type="compositionally biased region" description="Polar residues" evidence="1">
    <location>
        <begin position="95"/>
        <end position="106"/>
    </location>
</feature>
<comment type="caution">
    <text evidence="3">The sequence shown here is derived from an EMBL/GenBank/DDBJ whole genome shotgun (WGS) entry which is preliminary data.</text>
</comment>
<evidence type="ECO:0000256" key="2">
    <source>
        <dbReference type="SAM" id="Phobius"/>
    </source>
</evidence>
<feature type="region of interest" description="Disordered" evidence="1">
    <location>
        <begin position="75"/>
        <end position="116"/>
    </location>
</feature>
<keyword evidence="2 3" id="KW-0812">Transmembrane</keyword>
<name>A0A086PVL6_TOXGO</name>
<protein>
    <submittedName>
        <fullName evidence="3">Putative transmembrane protein</fullName>
    </submittedName>
</protein>
<proteinExistence type="predicted"/>